<evidence type="ECO:0000256" key="1">
    <source>
        <dbReference type="SAM" id="MobiDB-lite"/>
    </source>
</evidence>
<dbReference type="AlphaFoldDB" id="A0A919S3H6"/>
<gene>
    <name evidence="2" type="ORF">Aau02nite_08800</name>
</gene>
<protein>
    <submittedName>
        <fullName evidence="2">Uncharacterized protein</fullName>
    </submittedName>
</protein>
<reference evidence="2" key="1">
    <citation type="submission" date="2021-03" db="EMBL/GenBank/DDBJ databases">
        <title>Whole genome shotgun sequence of Actinoplanes auranticolor NBRC 12245.</title>
        <authorList>
            <person name="Komaki H."/>
            <person name="Tamura T."/>
        </authorList>
    </citation>
    <scope>NUCLEOTIDE SEQUENCE</scope>
    <source>
        <strain evidence="2">NBRC 12245</strain>
    </source>
</reference>
<feature type="region of interest" description="Disordered" evidence="1">
    <location>
        <begin position="167"/>
        <end position="194"/>
    </location>
</feature>
<evidence type="ECO:0000313" key="3">
    <source>
        <dbReference type="Proteomes" id="UP000681340"/>
    </source>
</evidence>
<organism evidence="2 3">
    <name type="scientific">Actinoplanes auranticolor</name>
    <dbReference type="NCBI Taxonomy" id="47988"/>
    <lineage>
        <taxon>Bacteria</taxon>
        <taxon>Bacillati</taxon>
        <taxon>Actinomycetota</taxon>
        <taxon>Actinomycetes</taxon>
        <taxon>Micromonosporales</taxon>
        <taxon>Micromonosporaceae</taxon>
        <taxon>Actinoplanes</taxon>
    </lineage>
</organism>
<sequence>MDQPVAVAVSDGSVAVAATLAGRSGTAVIGRLDDTGLKKHIPIGTRDARRLSMAVDGSPVTLRPGSGRYRRGSYQVTVVHGAVTYRFRPKSPDVSRLTRDGRRLGDFELTTAGTVDITWHEEAAAEVSVTDAAVGTVLGAASGTGAQFFLLMLLDLLGQVPDRRVPLSSRRPGCSTGRRWRRTRRPRPPCATCS</sequence>
<keyword evidence="3" id="KW-1185">Reference proteome</keyword>
<proteinExistence type="predicted"/>
<dbReference type="Proteomes" id="UP000681340">
    <property type="component" value="Unassembled WGS sequence"/>
</dbReference>
<accession>A0A919S3H6</accession>
<feature type="compositionally biased region" description="Basic residues" evidence="1">
    <location>
        <begin position="178"/>
        <end position="187"/>
    </location>
</feature>
<name>A0A919S3H6_9ACTN</name>
<dbReference type="EMBL" id="BOQL01000007">
    <property type="protein sequence ID" value="GIM64176.1"/>
    <property type="molecule type" value="Genomic_DNA"/>
</dbReference>
<comment type="caution">
    <text evidence="2">The sequence shown here is derived from an EMBL/GenBank/DDBJ whole genome shotgun (WGS) entry which is preliminary data.</text>
</comment>
<evidence type="ECO:0000313" key="2">
    <source>
        <dbReference type="EMBL" id="GIM64176.1"/>
    </source>
</evidence>